<dbReference type="Proteomes" id="UP000242770">
    <property type="component" value="Unassembled WGS sequence"/>
</dbReference>
<feature type="compositionally biased region" description="Low complexity" evidence="1">
    <location>
        <begin position="197"/>
        <end position="207"/>
    </location>
</feature>
<keyword evidence="4" id="KW-1185">Reference proteome</keyword>
<gene>
    <name evidence="3" type="primary">SSCI23000.1</name>
    <name evidence="2" type="ORF">SPSC_04152</name>
</gene>
<sequence length="213" mass="24520">MVETSRFSDSDSVADEFEAMNIESDVETPSSGSDSLPDHFLRARICDHFIQYYRNIYSRRFTDRCVQSTTDPWDGITCNRDRIDELFHRITCFVDDILDNSDYNDVDPDRRFYIIKESLSDWMDVLVQRSHHELKIAGHGGRCIIFNDPWSGTYSLYKRLDDWVQQTVLERALTDRSTVSGSRQSPDADDGHEDIDAAAGSGYSSDSFHNFSD</sequence>
<dbReference type="EMBL" id="CCFA01001207">
    <property type="protein sequence ID" value="CDR99525.1"/>
    <property type="molecule type" value="Genomic_DNA"/>
</dbReference>
<feature type="region of interest" description="Disordered" evidence="1">
    <location>
        <begin position="175"/>
        <end position="213"/>
    </location>
</feature>
<reference evidence="3" key="3">
    <citation type="submission" date="2014-06" db="EMBL/GenBank/DDBJ databases">
        <authorList>
            <person name="Berkman J.Paul."/>
        </authorList>
    </citation>
    <scope>NUCLEOTIDE SEQUENCE [LARGE SCALE GENOMIC DNA]</scope>
</reference>
<evidence type="ECO:0000313" key="3">
    <source>
        <dbReference type="EMBL" id="CDR99525.1"/>
    </source>
</evidence>
<dbReference type="EMBL" id="LK056677">
    <property type="protein sequence ID" value="CDR88325.1"/>
    <property type="molecule type" value="Genomic_DNA"/>
</dbReference>
<proteinExistence type="predicted"/>
<feature type="compositionally biased region" description="Polar residues" evidence="1">
    <location>
        <begin position="175"/>
        <end position="185"/>
    </location>
</feature>
<evidence type="ECO:0000313" key="4">
    <source>
        <dbReference type="Proteomes" id="UP000242770"/>
    </source>
</evidence>
<reference evidence="4" key="2">
    <citation type="submission" date="2014-06" db="EMBL/GenBank/DDBJ databases">
        <authorList>
            <person name="Berkman P.J."/>
        </authorList>
    </citation>
    <scope>NUCLEOTIDE SEQUENCE [LARGE SCALE GENOMIC DNA]</scope>
</reference>
<name>A0A0F7RT57_9BASI</name>
<dbReference type="AlphaFoldDB" id="A0A0F7RT57"/>
<evidence type="ECO:0000313" key="2">
    <source>
        <dbReference type="EMBL" id="CDR88325.1"/>
    </source>
</evidence>
<protein>
    <submittedName>
        <fullName evidence="3">Uncharacterized protein</fullName>
    </submittedName>
</protein>
<organism evidence="3 4">
    <name type="scientific">Sporisorium scitamineum</name>
    <dbReference type="NCBI Taxonomy" id="49012"/>
    <lineage>
        <taxon>Eukaryota</taxon>
        <taxon>Fungi</taxon>
        <taxon>Dikarya</taxon>
        <taxon>Basidiomycota</taxon>
        <taxon>Ustilaginomycotina</taxon>
        <taxon>Ustilaginomycetes</taxon>
        <taxon>Ustilaginales</taxon>
        <taxon>Ustilaginaceae</taxon>
        <taxon>Sporisorium</taxon>
    </lineage>
</organism>
<reference evidence="2" key="1">
    <citation type="submission" date="2014-06" db="EMBL/GenBank/DDBJ databases">
        <authorList>
            <person name="Ju J."/>
            <person name="Zhang J."/>
        </authorList>
    </citation>
    <scope>NUCLEOTIDE SEQUENCE</scope>
    <source>
        <strain evidence="2">SscI8</strain>
    </source>
</reference>
<evidence type="ECO:0000256" key="1">
    <source>
        <dbReference type="SAM" id="MobiDB-lite"/>
    </source>
</evidence>
<accession>A0A0F7RT57</accession>
<dbReference type="OrthoDB" id="2555407at2759"/>